<sequence>MKSHNKNSLVHRAKKDNSHRLICTFLKLNEDISHIAKQFYRVLCPKKEKKSTAQYKNYSHRIMCTILKLQPNEELSHIAKQFYLVYCARRKKKKAQYSGRMKSHNKNSLVYRAKKDNSHRLICTFLKLNEELSHIAKSLSRVLCAKKEKKAQYSVDEATRTLVRAKLHIA</sequence>
<comment type="caution">
    <text evidence="1">The sequence shown here is derived from an EMBL/GenBank/DDBJ whole genome shotgun (WGS) entry which is preliminary data.</text>
</comment>
<gene>
    <name evidence="1" type="ORF">JTE90_003749</name>
</gene>
<proteinExistence type="predicted"/>
<dbReference type="EMBL" id="JAFNEN010000119">
    <property type="protein sequence ID" value="KAG8193540.1"/>
    <property type="molecule type" value="Genomic_DNA"/>
</dbReference>
<evidence type="ECO:0000313" key="1">
    <source>
        <dbReference type="EMBL" id="KAG8193540.1"/>
    </source>
</evidence>
<protein>
    <submittedName>
        <fullName evidence="1">Uncharacterized protein</fullName>
    </submittedName>
</protein>
<organism evidence="1 2">
    <name type="scientific">Oedothorax gibbosus</name>
    <dbReference type="NCBI Taxonomy" id="931172"/>
    <lineage>
        <taxon>Eukaryota</taxon>
        <taxon>Metazoa</taxon>
        <taxon>Ecdysozoa</taxon>
        <taxon>Arthropoda</taxon>
        <taxon>Chelicerata</taxon>
        <taxon>Arachnida</taxon>
        <taxon>Araneae</taxon>
        <taxon>Araneomorphae</taxon>
        <taxon>Entelegynae</taxon>
        <taxon>Araneoidea</taxon>
        <taxon>Linyphiidae</taxon>
        <taxon>Erigoninae</taxon>
        <taxon>Oedothorax</taxon>
    </lineage>
</organism>
<keyword evidence="2" id="KW-1185">Reference proteome</keyword>
<dbReference type="Proteomes" id="UP000827092">
    <property type="component" value="Unassembled WGS sequence"/>
</dbReference>
<accession>A0AAV6V9Z0</accession>
<reference evidence="1 2" key="1">
    <citation type="journal article" date="2022" name="Nat. Ecol. Evol.">
        <title>A masculinizing supergene underlies an exaggerated male reproductive morph in a spider.</title>
        <authorList>
            <person name="Hendrickx F."/>
            <person name="De Corte Z."/>
            <person name="Sonet G."/>
            <person name="Van Belleghem S.M."/>
            <person name="Kostlbacher S."/>
            <person name="Vangestel C."/>
        </authorList>
    </citation>
    <scope>NUCLEOTIDE SEQUENCE [LARGE SCALE GENOMIC DNA]</scope>
    <source>
        <strain evidence="1">W744_W776</strain>
    </source>
</reference>
<name>A0AAV6V9Z0_9ARAC</name>
<dbReference type="AlphaFoldDB" id="A0AAV6V9Z0"/>
<evidence type="ECO:0000313" key="2">
    <source>
        <dbReference type="Proteomes" id="UP000827092"/>
    </source>
</evidence>